<dbReference type="OrthoDB" id="27683at2759"/>
<dbReference type="GO" id="GO:0003980">
    <property type="term" value="F:UDP-glucose:glycoprotein glucosyltransferase activity"/>
    <property type="evidence" value="ECO:0007669"/>
    <property type="project" value="InterPro"/>
</dbReference>
<dbReference type="InterPro" id="IPR040497">
    <property type="entry name" value="Glyco_transf_24"/>
</dbReference>
<evidence type="ECO:0000256" key="6">
    <source>
        <dbReference type="ARBA" id="ARBA00022729"/>
    </source>
</evidence>
<feature type="domain" description="UGGT thioredoxin-like" evidence="12">
    <location>
        <begin position="265"/>
        <end position="396"/>
    </location>
</feature>
<keyword evidence="6 10" id="KW-0732">Signal</keyword>
<evidence type="ECO:0000259" key="11">
    <source>
        <dbReference type="Pfam" id="PF18400"/>
    </source>
</evidence>
<dbReference type="Pfam" id="PF18403">
    <property type="entry name" value="Thioredoxin_15"/>
    <property type="match status" value="1"/>
</dbReference>
<evidence type="ECO:0000259" key="12">
    <source>
        <dbReference type="Pfam" id="PF18401"/>
    </source>
</evidence>
<protein>
    <submittedName>
        <fullName evidence="16">UDP-glucose:glycoprotein glucosyltransferase-domain-containing protein</fullName>
    </submittedName>
</protein>
<feature type="domain" description="Glucosyltransferase 24 catalytic" evidence="15">
    <location>
        <begin position="1167"/>
        <end position="1433"/>
    </location>
</feature>
<evidence type="ECO:0000256" key="8">
    <source>
        <dbReference type="ARBA" id="ARBA00023180"/>
    </source>
</evidence>
<dbReference type="PANTHER" id="PTHR11226:SF0">
    <property type="entry name" value="UDP-GLUCOSE:GLYCOPROTEIN GLUCOSYLTRANSFERASE"/>
    <property type="match status" value="1"/>
</dbReference>
<organism evidence="16 17">
    <name type="scientific">Fusarium redolens</name>
    <dbReference type="NCBI Taxonomy" id="48865"/>
    <lineage>
        <taxon>Eukaryota</taxon>
        <taxon>Fungi</taxon>
        <taxon>Dikarya</taxon>
        <taxon>Ascomycota</taxon>
        <taxon>Pezizomycotina</taxon>
        <taxon>Sordariomycetes</taxon>
        <taxon>Hypocreomycetidae</taxon>
        <taxon>Hypocreales</taxon>
        <taxon>Nectriaceae</taxon>
        <taxon>Fusarium</taxon>
        <taxon>Fusarium redolens species complex</taxon>
    </lineage>
</organism>
<dbReference type="InterPro" id="IPR040525">
    <property type="entry name" value="UGGT_TRXL_4"/>
</dbReference>
<comment type="subcellular location">
    <subcellularLocation>
        <location evidence="2">Endoplasmic reticulum lumen</location>
    </subcellularLocation>
</comment>
<dbReference type="Gene3D" id="3.90.550.10">
    <property type="entry name" value="Spore Coat Polysaccharide Biosynthesis Protein SpsA, Chain A"/>
    <property type="match status" value="1"/>
</dbReference>
<proteinExistence type="inferred from homology"/>
<evidence type="ECO:0000256" key="5">
    <source>
        <dbReference type="ARBA" id="ARBA00022679"/>
    </source>
</evidence>
<dbReference type="Pfam" id="PF18404">
    <property type="entry name" value="Glyco_transf_24"/>
    <property type="match status" value="1"/>
</dbReference>
<evidence type="ECO:0000259" key="15">
    <source>
        <dbReference type="Pfam" id="PF18404"/>
    </source>
</evidence>
<name>A0A9P9HB88_FUSRE</name>
<evidence type="ECO:0000313" key="17">
    <source>
        <dbReference type="Proteomes" id="UP000720189"/>
    </source>
</evidence>
<feature type="compositionally biased region" description="Basic and acidic residues" evidence="9">
    <location>
        <begin position="1440"/>
        <end position="1464"/>
    </location>
</feature>
<dbReference type="CDD" id="cd06432">
    <property type="entry name" value="GT8_HUGT1_C_like"/>
    <property type="match status" value="1"/>
</dbReference>
<feature type="domain" description="UDP-glucose:glycoprotein glucosyltransferase thioredoxin-like" evidence="14">
    <location>
        <begin position="656"/>
        <end position="851"/>
    </location>
</feature>
<dbReference type="PANTHER" id="PTHR11226">
    <property type="entry name" value="UDP-GLUCOSE GLYCOPROTEIN:GLUCOSYLTRANSFERASE"/>
    <property type="match status" value="1"/>
</dbReference>
<evidence type="ECO:0000259" key="14">
    <source>
        <dbReference type="Pfam" id="PF18403"/>
    </source>
</evidence>
<comment type="similarity">
    <text evidence="4">Belongs to the glycosyltransferase 8 family.</text>
</comment>
<evidence type="ECO:0000256" key="7">
    <source>
        <dbReference type="ARBA" id="ARBA00022824"/>
    </source>
</evidence>
<dbReference type="GO" id="GO:0005788">
    <property type="term" value="C:endoplasmic reticulum lumen"/>
    <property type="evidence" value="ECO:0007669"/>
    <property type="project" value="UniProtKB-SubCell"/>
</dbReference>
<comment type="cofactor">
    <cofactor evidence="1">
        <name>Ca(2+)</name>
        <dbReference type="ChEBI" id="CHEBI:29108"/>
    </cofactor>
</comment>
<dbReference type="Pfam" id="PF18401">
    <property type="entry name" value="Thioredoxin_13"/>
    <property type="match status" value="1"/>
</dbReference>
<dbReference type="GO" id="GO:0036503">
    <property type="term" value="P:ERAD pathway"/>
    <property type="evidence" value="ECO:0007669"/>
    <property type="project" value="TreeGrafter"/>
</dbReference>
<reference evidence="16" key="1">
    <citation type="journal article" date="2021" name="Nat. Commun.">
        <title>Genetic determinants of endophytism in the Arabidopsis root mycobiome.</title>
        <authorList>
            <person name="Mesny F."/>
            <person name="Miyauchi S."/>
            <person name="Thiergart T."/>
            <person name="Pickel B."/>
            <person name="Atanasova L."/>
            <person name="Karlsson M."/>
            <person name="Huettel B."/>
            <person name="Barry K.W."/>
            <person name="Haridas S."/>
            <person name="Chen C."/>
            <person name="Bauer D."/>
            <person name="Andreopoulos W."/>
            <person name="Pangilinan J."/>
            <person name="LaButti K."/>
            <person name="Riley R."/>
            <person name="Lipzen A."/>
            <person name="Clum A."/>
            <person name="Drula E."/>
            <person name="Henrissat B."/>
            <person name="Kohler A."/>
            <person name="Grigoriev I.V."/>
            <person name="Martin F.M."/>
            <person name="Hacquard S."/>
        </authorList>
    </citation>
    <scope>NUCLEOTIDE SEQUENCE</scope>
    <source>
        <strain evidence="16">MPI-CAGE-AT-0023</strain>
    </source>
</reference>
<dbReference type="Pfam" id="PF06427">
    <property type="entry name" value="UDP-g_GGTase"/>
    <property type="match status" value="1"/>
</dbReference>
<evidence type="ECO:0000256" key="10">
    <source>
        <dbReference type="SAM" id="SignalP"/>
    </source>
</evidence>
<sequence>MTCLSQCLAMALVAATVASASPSVNVGMNAAFPRAPYLLELLETAAGENSTAYFPLLDKIAGGHFQSANSDAELYDRFLEVLQQDEHITKPDALATFKLALSLRAAAPRIEAHYQYYTTAVDPVSKEDATEDCPTWALIGSKRYCSETLDKAVAGEFSARQANLLPFDRVLGLGKDAILYADPTSASFGPFHIALSKAAKQGDMSYRLRYRRSAGAPDTPLSVSGYGVKLDLKRTDYIVIDDREASQESKQKPAAADVDLDTDEEVADLKPLSTSELASLGLKTASFILKSDNPLDALVKSTQDFPKFSASIATHEVAKEFAEEQEKNVAAGIPSGINFLWMNGVQLIERQIEPFTLIEMIRRERKLIDGVRELGFNGQEANSLLGHSEVASSKAEDEPPRFDWTDRLEDGKALMWLNDLEKDARYQKLPSDLTALLQRTYPGQLPQVALNLFHIVAPVDFTNIEDGRAFGQLVQFMQRGVTLRFGILPLATTPASAAQAKVVYHLMETYGFESLITYLQESEEGPEGAANKKAFSRAINGREPLPGATKMTLSEILEAKTYEQKVKASKAWASRLNADTAVRPIFVNGLAIPREKSWVQTMGQRLTEDQQAIQKAVYFGQIEEGTSVSDLFLRNALSKRNTYIFPDDEKALRVVDVNKLHKDFAELFNRIAVLPSDSEASKESWAVLTVVADLTTEDGQDLLLAALAFKRKNPGVRLDLVHNPSSSTDAHAINGAFKLNEGKLAEMKSKDDLKAILEASWTAEDDGLGTALASFLSASNILQGTKGLLLNGRVVGPLPSDVSFKEDDLQQLLEFEQRNRILPVYAAIKDLGFEDKLSDPIAAAKLTSITALSTISDLPQGIFESAPSIRSSLYNTWNSTHSAIEVGNPQTASIHIAGLLNPTSEQGQRWAPILKVLSELDGVYLKLFMNPKEVVGELPITRFFRYVLDSKPSFDQTGHVQSPKATFKGLPSEALLTAGMDVPPAWLVAAKESVQDLDNIKLSSVKADIDVIYELENILIEGHSRDGKRGAPRGAQLTLATEKDPLITDTIVMANLGYFQFKANPGFYNIQLKEGRSSKIFTIESVGAHGYAPVPGDEGTEIALMDFKGTTLYPRLNRKPGMEEVDVLESPDSEDSGIVAKGLKFAESLLGGAKSPKEISAEEHAEINIFSVASGHLYERMLNIMMVSVMRNTKHTVKFWFIEQFLSPSFKEFIPHMAAEYGFKYEMVTYKWPHWLRQQKEKQREIWGYKILFLDVLFPLSLDKVIFVDADQIVRTDMIDLVDHDLEGAPYGFTPMCDSRTEMEGFRFWKQGYWANYLRGLPYHISALYVVDLNRFRQLAAGDRLRQQYHALSADPNSLSNLDQDLPNNMQFTIPIHSLPQEWLWCETWCSDESLAQARTIDLCNNPQTKEPKLDRARRQVPEWTVYDEEIAALDRRRKGLQDKDDKNTKSRTLEEEVHTKDEL</sequence>
<evidence type="ECO:0000259" key="13">
    <source>
        <dbReference type="Pfam" id="PF18402"/>
    </source>
</evidence>
<feature type="domain" description="UGGT thioredoxin-like" evidence="13">
    <location>
        <begin position="402"/>
        <end position="644"/>
    </location>
</feature>
<dbReference type="InterPro" id="IPR040692">
    <property type="entry name" value="UGGT_TRXL_3"/>
</dbReference>
<dbReference type="GO" id="GO:0018279">
    <property type="term" value="P:protein N-linked glycosylation via asparagine"/>
    <property type="evidence" value="ECO:0007669"/>
    <property type="project" value="TreeGrafter"/>
</dbReference>
<dbReference type="GO" id="GO:0051082">
    <property type="term" value="F:unfolded protein binding"/>
    <property type="evidence" value="ECO:0007669"/>
    <property type="project" value="TreeGrafter"/>
</dbReference>
<feature type="signal peptide" evidence="10">
    <location>
        <begin position="1"/>
        <end position="20"/>
    </location>
</feature>
<dbReference type="InterPro" id="IPR029044">
    <property type="entry name" value="Nucleotide-diphossugar_trans"/>
</dbReference>
<evidence type="ECO:0000256" key="3">
    <source>
        <dbReference type="ARBA" id="ARBA00004922"/>
    </source>
</evidence>
<dbReference type="GeneID" id="70219979"/>
<dbReference type="SUPFAM" id="SSF53448">
    <property type="entry name" value="Nucleotide-diphospho-sugar transferases"/>
    <property type="match status" value="1"/>
</dbReference>
<feature type="chain" id="PRO_5040488917" evidence="10">
    <location>
        <begin position="21"/>
        <end position="1464"/>
    </location>
</feature>
<evidence type="ECO:0000256" key="2">
    <source>
        <dbReference type="ARBA" id="ARBA00004319"/>
    </source>
</evidence>
<evidence type="ECO:0000256" key="4">
    <source>
        <dbReference type="ARBA" id="ARBA00006351"/>
    </source>
</evidence>
<evidence type="ECO:0000256" key="1">
    <source>
        <dbReference type="ARBA" id="ARBA00001913"/>
    </source>
</evidence>
<feature type="domain" description="UGGT thioredoxin-like" evidence="11">
    <location>
        <begin position="35"/>
        <end position="215"/>
    </location>
</feature>
<dbReference type="InterPro" id="IPR040694">
    <property type="entry name" value="UGGT_TRXL_2"/>
</dbReference>
<dbReference type="InterPro" id="IPR040693">
    <property type="entry name" value="UGGT_TRXL_1"/>
</dbReference>
<evidence type="ECO:0000313" key="16">
    <source>
        <dbReference type="EMBL" id="KAH7253477.1"/>
    </source>
</evidence>
<accession>A0A9P9HB88</accession>
<dbReference type="InterPro" id="IPR009448">
    <property type="entry name" value="UDP-g_GGtrans"/>
</dbReference>
<comment type="caution">
    <text evidence="16">The sequence shown here is derived from an EMBL/GenBank/DDBJ whole genome shotgun (WGS) entry which is preliminary data.</text>
</comment>
<dbReference type="RefSeq" id="XP_046049724.1">
    <property type="nucleotide sequence ID" value="XM_046190025.1"/>
</dbReference>
<keyword evidence="17" id="KW-1185">Reference proteome</keyword>
<keyword evidence="5" id="KW-0808">Transferase</keyword>
<gene>
    <name evidence="16" type="ORF">BKA55DRAFT_538348</name>
</gene>
<keyword evidence="7" id="KW-0256">Endoplasmic reticulum</keyword>
<keyword evidence="8" id="KW-0325">Glycoprotein</keyword>
<comment type="pathway">
    <text evidence="3">Protein modification; protein glycosylation.</text>
</comment>
<feature type="region of interest" description="Disordered" evidence="9">
    <location>
        <begin position="1435"/>
        <end position="1464"/>
    </location>
</feature>
<evidence type="ECO:0000256" key="9">
    <source>
        <dbReference type="SAM" id="MobiDB-lite"/>
    </source>
</evidence>
<dbReference type="Pfam" id="PF18402">
    <property type="entry name" value="Thioredoxin_14"/>
    <property type="match status" value="1"/>
</dbReference>
<dbReference type="Pfam" id="PF18400">
    <property type="entry name" value="Thioredoxin_12"/>
    <property type="match status" value="1"/>
</dbReference>
<dbReference type="FunFam" id="3.90.550.10:FF:000065">
    <property type="entry name" value="UDP-glucose:glycoprotein glucosyltransferase, putative"/>
    <property type="match status" value="1"/>
</dbReference>
<dbReference type="EMBL" id="JAGMUX010000007">
    <property type="protein sequence ID" value="KAH7253477.1"/>
    <property type="molecule type" value="Genomic_DNA"/>
</dbReference>
<dbReference type="Proteomes" id="UP000720189">
    <property type="component" value="Unassembled WGS sequence"/>
</dbReference>